<accession>A0A1N7IZ19</accession>
<reference evidence="2" key="1">
    <citation type="submission" date="2017-01" db="EMBL/GenBank/DDBJ databases">
        <authorList>
            <person name="Varghese N."/>
            <person name="Submissions S."/>
        </authorList>
    </citation>
    <scope>NUCLEOTIDE SEQUENCE [LARGE SCALE GENOMIC DNA]</scope>
    <source>
        <strain evidence="2">DSM 22306</strain>
    </source>
</reference>
<gene>
    <name evidence="1" type="ORF">SAMN05421760_101350</name>
</gene>
<sequence length="59" mass="6293">MAGLANAGIIPFGIQSDVSSTTVASGEWFECSMSNADAGVVKQSIYDSFVDECQFFLHI</sequence>
<evidence type="ECO:0000313" key="1">
    <source>
        <dbReference type="EMBL" id="SIS42246.1"/>
    </source>
</evidence>
<keyword evidence="2" id="KW-1185">Reference proteome</keyword>
<evidence type="ECO:0000313" key="2">
    <source>
        <dbReference type="Proteomes" id="UP000185999"/>
    </source>
</evidence>
<protein>
    <submittedName>
        <fullName evidence="1">Uncharacterized protein</fullName>
    </submittedName>
</protein>
<dbReference type="AlphaFoldDB" id="A0A1N7IZ19"/>
<dbReference type="Proteomes" id="UP000185999">
    <property type="component" value="Unassembled WGS sequence"/>
</dbReference>
<proteinExistence type="predicted"/>
<dbReference type="EMBL" id="FTOE01000001">
    <property type="protein sequence ID" value="SIS42246.1"/>
    <property type="molecule type" value="Genomic_DNA"/>
</dbReference>
<name>A0A1N7IZ19_9GAMM</name>
<organism evidence="1 2">
    <name type="scientific">Neptunomonas antarctica</name>
    <dbReference type="NCBI Taxonomy" id="619304"/>
    <lineage>
        <taxon>Bacteria</taxon>
        <taxon>Pseudomonadati</taxon>
        <taxon>Pseudomonadota</taxon>
        <taxon>Gammaproteobacteria</taxon>
        <taxon>Oceanospirillales</taxon>
        <taxon>Oceanospirillaceae</taxon>
        <taxon>Neptunomonas</taxon>
    </lineage>
</organism>